<dbReference type="InterPro" id="IPR003593">
    <property type="entry name" value="AAA+_ATPase"/>
</dbReference>
<keyword evidence="6" id="KW-0547">Nucleotide-binding</keyword>
<protein>
    <submittedName>
        <fullName evidence="14">ATP-binding cassette transporter</fullName>
    </submittedName>
</protein>
<proteinExistence type="inferred from homology"/>
<dbReference type="InterPro" id="IPR023213">
    <property type="entry name" value="CAT-like_dom_sf"/>
</dbReference>
<dbReference type="PROSITE" id="PS50893">
    <property type="entry name" value="ABC_TRANSPORTER_2"/>
    <property type="match status" value="2"/>
</dbReference>
<evidence type="ECO:0000256" key="9">
    <source>
        <dbReference type="ARBA" id="ARBA00023136"/>
    </source>
</evidence>
<keyword evidence="15" id="KW-1185">Reference proteome</keyword>
<dbReference type="CDD" id="cd08276">
    <property type="entry name" value="MDR7"/>
    <property type="match status" value="1"/>
</dbReference>
<dbReference type="SUPFAM" id="SSF55874">
    <property type="entry name" value="ATPase domain of HSP90 chaperone/DNA topoisomerase II/histidine kinase"/>
    <property type="match status" value="1"/>
</dbReference>
<dbReference type="CDD" id="cd18577">
    <property type="entry name" value="ABC_6TM_Pgp_ABCB1_D1_like"/>
    <property type="match status" value="1"/>
</dbReference>
<dbReference type="SUPFAM" id="SSF81853">
    <property type="entry name" value="Family 10 polysaccharide lyase"/>
    <property type="match status" value="1"/>
</dbReference>
<dbReference type="Pfam" id="PF13249">
    <property type="entry name" value="SQHop_cyclase_N"/>
    <property type="match status" value="1"/>
</dbReference>
<feature type="transmembrane region" description="Helical" evidence="11">
    <location>
        <begin position="1154"/>
        <end position="1181"/>
    </location>
</feature>
<dbReference type="PANTHER" id="PTHR43394">
    <property type="entry name" value="ATP-DEPENDENT PERMEASE MDL1, MITOCHONDRIAL"/>
    <property type="match status" value="1"/>
</dbReference>
<dbReference type="GO" id="GO:0005811">
    <property type="term" value="C:lipid droplet"/>
    <property type="evidence" value="ECO:0007669"/>
    <property type="project" value="InterPro"/>
</dbReference>
<feature type="transmembrane region" description="Helical" evidence="11">
    <location>
        <begin position="1257"/>
        <end position="1277"/>
    </location>
</feature>
<dbReference type="Gene3D" id="1.20.1560.10">
    <property type="entry name" value="ABC transporter type 1, transmembrane domain"/>
    <property type="match status" value="1"/>
</dbReference>
<dbReference type="GO" id="GO:0016887">
    <property type="term" value="F:ATP hydrolysis activity"/>
    <property type="evidence" value="ECO:0007669"/>
    <property type="project" value="InterPro"/>
</dbReference>
<dbReference type="Pfam" id="PF00005">
    <property type="entry name" value="ABC_tran"/>
    <property type="match status" value="2"/>
</dbReference>
<dbReference type="Gene3D" id="3.40.50.720">
    <property type="entry name" value="NAD(P)-binding Rossmann-like Domain"/>
    <property type="match status" value="1"/>
</dbReference>
<keyword evidence="3" id="KW-0813">Transport</keyword>
<comment type="similarity">
    <text evidence="2">Belongs to the ABC transporter superfamily. ABCB family. Multidrug resistance exporter (TC 3.A.1.201) subfamily.</text>
</comment>
<dbReference type="PANTHER" id="PTHR43394:SF11">
    <property type="entry name" value="ATP-BINDING CASSETTE TRANSPORTER"/>
    <property type="match status" value="1"/>
</dbReference>
<dbReference type="EMBL" id="NEXV01000535">
    <property type="protein sequence ID" value="PIG81839.1"/>
    <property type="molecule type" value="Genomic_DNA"/>
</dbReference>
<evidence type="ECO:0000256" key="5">
    <source>
        <dbReference type="ARBA" id="ARBA00022737"/>
    </source>
</evidence>
<feature type="transmembrane region" description="Helical" evidence="11">
    <location>
        <begin position="1892"/>
        <end position="1909"/>
    </location>
</feature>
<feature type="transmembrane region" description="Helical" evidence="11">
    <location>
        <begin position="1231"/>
        <end position="1251"/>
    </location>
</feature>
<dbReference type="PROSITE" id="PS50929">
    <property type="entry name" value="ABC_TM1F"/>
    <property type="match status" value="2"/>
</dbReference>
<dbReference type="SUPFAM" id="SSF52540">
    <property type="entry name" value="P-loop containing nucleoside triphosphate hydrolases"/>
    <property type="match status" value="2"/>
</dbReference>
<dbReference type="GO" id="GO:0015421">
    <property type="term" value="F:ABC-type oligopeptide transporter activity"/>
    <property type="evidence" value="ECO:0007669"/>
    <property type="project" value="TreeGrafter"/>
</dbReference>
<dbReference type="InterPro" id="IPR017871">
    <property type="entry name" value="ABC_transporter-like_CS"/>
</dbReference>
<dbReference type="InterPro" id="IPR008930">
    <property type="entry name" value="Terpenoid_cyclase/PrenylTrfase"/>
</dbReference>
<organism evidence="14 15">
    <name type="scientific">Aspergillus arachidicola</name>
    <dbReference type="NCBI Taxonomy" id="656916"/>
    <lineage>
        <taxon>Eukaryota</taxon>
        <taxon>Fungi</taxon>
        <taxon>Dikarya</taxon>
        <taxon>Ascomycota</taxon>
        <taxon>Pezizomycotina</taxon>
        <taxon>Eurotiomycetes</taxon>
        <taxon>Eurotiomycetidae</taxon>
        <taxon>Eurotiales</taxon>
        <taxon>Aspergillaceae</taxon>
        <taxon>Aspergillus</taxon>
        <taxon>Aspergillus subgen. Circumdati</taxon>
    </lineage>
</organism>
<dbReference type="InterPro" id="IPR027417">
    <property type="entry name" value="P-loop_NTPase"/>
</dbReference>
<dbReference type="Gene3D" id="3.40.50.300">
    <property type="entry name" value="P-loop containing nucleotide triphosphate hydrolases"/>
    <property type="match status" value="2"/>
</dbReference>
<feature type="transmembrane region" description="Helical" evidence="11">
    <location>
        <begin position="1864"/>
        <end position="1886"/>
    </location>
</feature>
<dbReference type="Pfam" id="PF00107">
    <property type="entry name" value="ADH_zinc_N"/>
    <property type="match status" value="1"/>
</dbReference>
<evidence type="ECO:0000256" key="11">
    <source>
        <dbReference type="SAM" id="Phobius"/>
    </source>
</evidence>
<comment type="caution">
    <text evidence="14">The sequence shown here is derived from an EMBL/GenBank/DDBJ whole genome shotgun (WGS) entry which is preliminary data.</text>
</comment>
<dbReference type="GO" id="GO:0016866">
    <property type="term" value="F:intramolecular transferase activity"/>
    <property type="evidence" value="ECO:0007669"/>
    <property type="project" value="InterPro"/>
</dbReference>
<feature type="domain" description="ABC transmembrane type-1" evidence="13">
    <location>
        <begin position="1744"/>
        <end position="2029"/>
    </location>
</feature>
<feature type="transmembrane region" description="Helical" evidence="11">
    <location>
        <begin position="1962"/>
        <end position="1987"/>
    </location>
</feature>
<dbReference type="SUPFAM" id="SSF51735">
    <property type="entry name" value="NAD(P)-binding Rossmann-fold domains"/>
    <property type="match status" value="1"/>
</dbReference>
<feature type="transmembrane region" description="Helical" evidence="11">
    <location>
        <begin position="1113"/>
        <end position="1134"/>
    </location>
</feature>
<keyword evidence="7 14" id="KW-0067">ATP-binding</keyword>
<dbReference type="InterPro" id="IPR003439">
    <property type="entry name" value="ABC_transporter-like_ATP-bd"/>
</dbReference>
<dbReference type="InterPro" id="IPR013149">
    <property type="entry name" value="ADH-like_C"/>
</dbReference>
<evidence type="ECO:0000259" key="12">
    <source>
        <dbReference type="PROSITE" id="PS50893"/>
    </source>
</evidence>
<dbReference type="InterPro" id="IPR018333">
    <property type="entry name" value="Squalene_cyclase"/>
</dbReference>
<dbReference type="Gene3D" id="3.30.559.10">
    <property type="entry name" value="Chloramphenicol acetyltransferase-like domain"/>
    <property type="match status" value="2"/>
</dbReference>
<dbReference type="SMART" id="SM00829">
    <property type="entry name" value="PKS_ER"/>
    <property type="match status" value="1"/>
</dbReference>
<dbReference type="SUPFAM" id="SSF48239">
    <property type="entry name" value="Terpenoid cyclases/Protein prenyltransferases"/>
    <property type="match status" value="1"/>
</dbReference>
<keyword evidence="5" id="KW-0677">Repeat</keyword>
<keyword evidence="8 11" id="KW-1133">Transmembrane helix</keyword>
<gene>
    <name evidence="14" type="ORF">AARAC_003714</name>
</gene>
<dbReference type="Pfam" id="PF13243">
    <property type="entry name" value="SQHop_cyclase_C"/>
    <property type="match status" value="1"/>
</dbReference>
<dbReference type="InterPro" id="IPR013154">
    <property type="entry name" value="ADH-like_N"/>
</dbReference>
<feature type="transmembrane region" description="Helical" evidence="11">
    <location>
        <begin position="1789"/>
        <end position="1812"/>
    </location>
</feature>
<dbReference type="NCBIfam" id="TIGR01507">
    <property type="entry name" value="hopene_cyclase"/>
    <property type="match status" value="1"/>
</dbReference>
<sequence>MTTGHRQFEDGLFEKERLIHDVGQTLQRSMDYAYSVVRSDGHWCGEMSSNVTITAEYIFLRQALGLDLKADGAAYCRHILSQQNSDGSWGLAPEYPGDVSTTTEAYLALKMLGVSTDTPAMQQAKAFVLNAGGVAKVRVFTRIFLATFGLFPWKAVPQLPVELILLPSACPINIYKFASWARGTIAPLLIICHHQPVYALPNRVFAENDYLDELWQDPTNKNEPYSPSIWELLRQGDITGLTFSLLDKLLYQLNGLRSIPLLRSYARKQCMKWILERQEPTGDWAGIFPPMHASVYAFVLEGYQLDDPPVRLGIEAIENFAWEDAKGKRVQPCVSPVWDTTLMSIALCDAATPNHQIVDRAIQWIRDRQLLEPRGDWRVYRPLLAPGGFSFEYSNSHYPDIDDSAAIILAQVKHDPRSVNSNSVIAAATWILGMQNPDGGWAAFDVENDKLFLNKIPFSDMDSLCDTSCADITGRILEAFGLMILRAPDKNSSQLFQLLPAIRAACRRGIRYLASTQEANGAWFGRWGCNYVYGTSHALCGLAYFLQEDQQVSAMVQPALQWLKSQQNDDGGWELQKVVAAMGLLSTVSRARPATIPTDRVVPLRYWDDLHYLRSLCHDFTFRFDDVLDASKLEAALDRLMEIGDWGQLGARLRLNDNGKLEYHIPAEYDKNTRPAFGFTNAEYGISINEHPLGARLPKTGQDQSVLSPSCAEFAPLVRHEDSPRELADWIYSDRPQLHVHVAVFEDATLLTVSYLHTLFDAVARTNFFKAWIAVLEGREEDVPPFVPFDQDPLSDLGKEVARENYTHFGRLVAGLSLVLFGLRYLFELFWFRKEEEHPIRVPGHCVERMRETAQQELAAATPEGAEVPFLSEPDIVSAWWVKTMVTALNPAPSRTVMVMSPFNVWGLFKESFPAGAKGFIGNAFFNSYTVHKAGEVLKDNNLAHLAYKNRQALVEHRTKDQVQAMTAIQRQSFMQFPPLVGDSNLLFMTHTNQHKARYFETDFSAAVVAPGVPLSERPHALGRPSYINDIEHCRLYPTRNVCRVIGKDAAGDWWLLFKTRSEAWPSIHRQLTTLLGIDEAEARDAPNSVDQVAITHNESSPAKMYSEVRGMLLQFLVAGAAMPLVTIVFGALAREFINGDENTPDDVRHRVQHLTLLLVYIAIGSFVATMISTLGLNVVGEHITRQLQRRYLSSVLQQNMAYFDVVGTGELTSRIDQDMKLIQTGISQKLGNIISGVSGFVVAIICAFIQNRRFASIMISQPVAMILLVGLMGFWLSVTQKRGLPHSVKLENLAQEVLNAMRSVIAYRSQERYARKYHDTLLQPAALDFRERLIFGVIVAGSFTILHWANGLGFWQADRLFRQGYCTVSEALSILYATVVAGGMLCQALPYVVDVTKASQASNRVFSVIERVSPMNSMADTGRIYGPIRGEICFDNVEFVYPSRPERNILKEISFTVPAGHTVALVGPSGSGKSTVFGLLARLYHPIGGSIMLDNEPIDHLNVSWLRSQIGYVSQDFTLFRASIHENIAHGLPKHTIEQALGTSAIRDLVIQAAKTAQIHSFIANLPDGYDTVIGSNGSSLSGGQRQRLAIARAIVSQPSILLLDEATAALDSQSEKEIQEALSKAAYGRTTMIIAHRLSTVQNADAIIVMKDGQILNHGTHSELMITSALYRNLVEQQTLRQNDAVGHSLSPTKSIETKSSNIIVSHHVPKRPQDAPGLNPSPASSIKQVWLLNKPELPYIIAGIIFSALAGMTYPVQAIFFGNGIISIVSPGASTGGHNVHFWARLYLIHGIVAFLVYSVRGYCFAVSASQLHLRVRSRLFKALLFKDLPFFEVKDHSAGAMVSFLSSGTPKVTGVSGTSLGLVVESIVMLATGITVGCIFGWKLGVATMATVPLIAMSSFLQYYIEAQVQKHVKRETNAVAIAHEAFSAIKTVTVLNLQANIIESFHRESRQDRQSGYWVISAALHACTTSLRILSIAFVFWYGGTRLIATGEYTIQQFFICFAATVWGSQSAATLFAHAPDIAGAHAAAARLTELLRPDNSSAQVPDKYQKHSYSSALVPNTTEDLALQHIRFRYPTRPSQLTLNDITFNARPGSFIALVGSTGSGKSSVINLIERFYAAESGQITLGHNPIERYDLNNYRGYLALVDQNPCLVGEDLRECLQSDERIISDERILIALKDVGLADFVLSLPQGLSTPVMANGSTLSGGQRQRMAIAKALLWGPKIFLLDEATSALDSASEALVQEALQRARKGRTVIAIAHRLKTIVDADEILRKRNKNRRKSTMTKIRAILRSCAPHTGSSSSKLSVSIHIAGAGDTQPKVFTTLDKIEGVVIITVAKKIAFDNIKITFEGISRVMTWGVINGPPLIGARQTFMKLHYPIEKSSYQPASILEPGWCYKFPFTFVVPENLPLTPCEGEADVVDIANAHTRLPPSMSKETDTDCFSIKYIVRVIIPKPFCDMSGAERARRLINKIADDHGYLDETFLGTLSPEARRKVEVAMLKKDEMIGSSVITLSKNLYNSSARFVFELLQNADDNFYHRAKLRGSMPFVSFHVHPQRIVVDCNEDGFTHENLKAICSVGKSSKQGAQGYIGEKGIGFKSVFMVAWKVHIQSGDLSFSFKHRPGDSGMGMISPIWEESEQNLAPPLTRITLYLHDSRSDEGFSRQYETTLQQFRELPATFLLFMKNLRRIEVKIHSDSGKETSSTIYTREPGRGDRDITLRQQSFEGGTARETSQHYYIVTETAYYLPKSENRTYTQREISNNAYATSDVVVALPLSPDSTPIIEVQDVYAFFPNRKMGFYFLIQADFVTDASRQDIMRSSARNAALIPFIAEAFLQALSELSTTQNPSIRYKWMRFLPRIADMSQDRFWGKLADRIRFFLLEEEVLWTRTQSRTRLIPSMRRARARYLDRGGEYLLPDLQDEQYLASEYTAKDLDLLTDYGLSRMKISDFLVRLEQDLNQDPGSKLRTLDTSSDWHTRVADILVEACLKWSARIGRLKIIPLVGGSWTSLSVSNSDIYFSFVARYLIPLKGVRLVEPSAELNPRRKVLFRLLGVKEAKVADARRWVLNSLSKGITDLDTSREHLVFLYKTAHLSPEPDQYAYYKSSSVCDHRGQWRSIQASKFYFPSDDEHGAQQLLQPQSGYFGNGYILHPEYISKNTPETPEGDSRSWKEWLQQVLDIRDEIPLAVDGSLSIECVHVGKTQPAKSFGFLLRYWPTGGDKVLADQALVKELLKIHVPCEGGRKYPIGNTYIRAEHLEYAKRFLHDCEFFPWLDCSVVAENQTRLSDISIVAKALGFGYPKSDIEFMLVILRYIKEENPSSSPLQDVGRVIKLYNRLYTRCRESATPDITRQMIRDTFDQHHLVYVPLPANRPQYTESLFQDILDICNVGVRDVVDDLIPCSDIEMYDEDCDIYILYRELNKLLPQATPADIKYIQESFNQQNLIYHQNQDDSWGWYIPSQCLWSEVTSINGMVALNDEYEGLSELFVDVLGVRTLTLEMVIKKLVDQGSTSASVEEVKETIWLLNNYLQRDEDVPDSQSIRDAKVFPVLDLNGQVELRSCDEAFSIADRINLYDWFAGKADFLDFGVNDIHRLEPFLNWVGLERRYLSASVKEISTWRNGGHQSLVSKDRNIALRAYGLLRIAVHYHSPRILKGESAFYALLRKTKVCATDGISSELHLNQDGKDIIVEISKSGLHLDETDAGLTIYVPRDETAQCLCFVDRIPKAFLEWIMTEPMTGICTPFPDKAVDAIEKMLQVPPSLIAATLDRTGIVSIETQELAEHEVDLTSPNDRQLEQDNVDAAAGYSSQYHTDPNTPNGTLPTPLLVSDEIGKDNMLRSRPRPNLWSVSDFPLQTTPRPIYSPAPLDIEYRSILDNVVSAARRFIFPTRDSIDRSPLPGFQNLRVREQTDNTSHLRSLEKLKRDKRIGAAGELFVFEVLSHLNPNLPGFSRENWQSTIRKYVRLHEDYTDLEPWGGRETADLVYTDSEGTLTSFLVAKDYLSSEKWAGKRPRFYLEVKSTTSTCETPFYMSKYQYERMQTFSEDESESSDLDAIYIIFRVFNIGTDSVGMKVLEGSNGFDSLVLKEAYIPKVGDKDVLVRFHAASLNYRDLLFLKGQYPFPVKDSVMPLGDGAGVVQAVGPQVTRLQVGDRVILIFHQGYLAGSLDAKSIKTGFGSSLDGTLRPYGAFDEERVSALYRLQRKAVAQGDIVLTQGTGGVSLFALQFAKASGAKAIATTSSKEKAALLKQMDADEVVNYKECPEWGEVVRDLTPNNEGVTHIVEVAGPATMKESLRAIKIDGVISMVGFVAGSPAVDQQSLIDTLFRVCTVRGIGVGSRLQFEDMNRAIEANDIHPVVDNRIFKLGEVHEAYQYLSDQRHVGKVCIDIQAWENCARLGCACIESQKFPGSYLRMDGRGVTEYSDSGGGTVNVQNYVASYETLIIVNHPDDNTFSIMSSAFPNVYLRMDGSDIKSGDTYAQGAGKVNCQWGSHSWEMFRFENQEDGTKAIASVHFPNAYLRLENVTGQGGPSGAGTVNCQSYVGSYEKFKIHVV</sequence>
<dbReference type="GO" id="GO:0005743">
    <property type="term" value="C:mitochondrial inner membrane"/>
    <property type="evidence" value="ECO:0007669"/>
    <property type="project" value="TreeGrafter"/>
</dbReference>
<keyword evidence="9 11" id="KW-0472">Membrane</keyword>
<dbReference type="NCBIfam" id="NF047352">
    <property type="entry name" value="P_loop_sacsin"/>
    <property type="match status" value="1"/>
</dbReference>
<dbReference type="InterPro" id="IPR006400">
    <property type="entry name" value="Hopene-cyclase"/>
</dbReference>
<dbReference type="FunFam" id="3.40.50.300:FF:000604">
    <property type="entry name" value="ABC transporter B family member 28"/>
    <property type="match status" value="1"/>
</dbReference>
<evidence type="ECO:0000313" key="15">
    <source>
        <dbReference type="Proteomes" id="UP000231358"/>
    </source>
</evidence>
<accession>A0A2G7FMU3</accession>
<dbReference type="Gene3D" id="2.60.40.640">
    <property type="match status" value="1"/>
</dbReference>
<dbReference type="FunFam" id="3.40.50.300:FF:000967">
    <property type="entry name" value="ABC multidrug transporter mdr4"/>
    <property type="match status" value="1"/>
</dbReference>
<dbReference type="InterPro" id="IPR036890">
    <property type="entry name" value="HATPase_C_sf"/>
</dbReference>
<keyword evidence="4 11" id="KW-0812">Transmembrane</keyword>
<dbReference type="InterPro" id="IPR011032">
    <property type="entry name" value="GroES-like_sf"/>
</dbReference>
<evidence type="ECO:0000256" key="7">
    <source>
        <dbReference type="ARBA" id="ARBA00022840"/>
    </source>
</evidence>
<dbReference type="Gene3D" id="1.50.10.20">
    <property type="match status" value="2"/>
</dbReference>
<dbReference type="Pfam" id="PF08240">
    <property type="entry name" value="ADH_N"/>
    <property type="match status" value="1"/>
</dbReference>
<dbReference type="NCBIfam" id="TIGR01787">
    <property type="entry name" value="squalene_cyclas"/>
    <property type="match status" value="1"/>
</dbReference>
<dbReference type="Pfam" id="PF00664">
    <property type="entry name" value="ABC_membrane"/>
    <property type="match status" value="2"/>
</dbReference>
<dbReference type="STRING" id="656916.A0A2G7FMU3"/>
<dbReference type="SMART" id="SM00382">
    <property type="entry name" value="AAA"/>
    <property type="match status" value="2"/>
</dbReference>
<comment type="subcellular location">
    <subcellularLocation>
        <location evidence="1">Membrane</location>
        <topology evidence="1">Multi-pass membrane protein</topology>
    </subcellularLocation>
</comment>
<dbReference type="CDD" id="cd00257">
    <property type="entry name" value="beta-trefoil_FSCN-like"/>
    <property type="match status" value="1"/>
</dbReference>
<dbReference type="InterPro" id="IPR011527">
    <property type="entry name" value="ABC1_TM_dom"/>
</dbReference>
<dbReference type="InterPro" id="IPR032696">
    <property type="entry name" value="SQ_cyclase_C"/>
</dbReference>
<dbReference type="CDD" id="cd18578">
    <property type="entry name" value="ABC_6TM_Pgp_ABCB1_D2_like"/>
    <property type="match status" value="1"/>
</dbReference>
<dbReference type="GO" id="GO:0005524">
    <property type="term" value="F:ATP binding"/>
    <property type="evidence" value="ECO:0007669"/>
    <property type="project" value="UniProtKB-KW"/>
</dbReference>
<dbReference type="InterPro" id="IPR039421">
    <property type="entry name" value="Type_1_exporter"/>
</dbReference>
<evidence type="ECO:0000256" key="6">
    <source>
        <dbReference type="ARBA" id="ARBA00022741"/>
    </source>
</evidence>
<name>A0A2G7FMU3_9EURO</name>
<evidence type="ECO:0000256" key="4">
    <source>
        <dbReference type="ARBA" id="ARBA00022692"/>
    </source>
</evidence>
<dbReference type="GO" id="GO:0090374">
    <property type="term" value="P:oligopeptide export from mitochondrion"/>
    <property type="evidence" value="ECO:0007669"/>
    <property type="project" value="TreeGrafter"/>
</dbReference>
<dbReference type="InterPro" id="IPR032697">
    <property type="entry name" value="SQ_cyclase_N"/>
</dbReference>
<feature type="domain" description="ABC transporter" evidence="12">
    <location>
        <begin position="1433"/>
        <end position="1679"/>
    </location>
</feature>
<dbReference type="SUPFAM" id="SSF50129">
    <property type="entry name" value="GroES-like"/>
    <property type="match status" value="1"/>
</dbReference>
<evidence type="ECO:0000256" key="8">
    <source>
        <dbReference type="ARBA" id="ARBA00022989"/>
    </source>
</evidence>
<dbReference type="Gene3D" id="3.30.565.10">
    <property type="entry name" value="Histidine kinase-like ATPase, C-terminal domain"/>
    <property type="match status" value="1"/>
</dbReference>
<evidence type="ECO:0000256" key="10">
    <source>
        <dbReference type="ARBA" id="ARBA00023235"/>
    </source>
</evidence>
<evidence type="ECO:0000313" key="14">
    <source>
        <dbReference type="EMBL" id="PIG81839.1"/>
    </source>
</evidence>
<reference evidence="14 15" key="1">
    <citation type="submission" date="2017-05" db="EMBL/GenBank/DDBJ databases">
        <title>Genome sequence for an aflatoxigenic pathogen of Argentinian peanut, Aspergillus arachidicola.</title>
        <authorList>
            <person name="Moore G."/>
            <person name="Beltz S.B."/>
            <person name="Mack B.M."/>
        </authorList>
    </citation>
    <scope>NUCLEOTIDE SEQUENCE [LARGE SCALE GENOMIC DNA]</scope>
    <source>
        <strain evidence="14 15">CBS 117610</strain>
    </source>
</reference>
<feature type="domain" description="ABC transporter" evidence="12">
    <location>
        <begin position="2071"/>
        <end position="2307"/>
    </location>
</feature>
<dbReference type="PROSITE" id="PS00211">
    <property type="entry name" value="ABC_TRANSPORTER_1"/>
    <property type="match status" value="2"/>
</dbReference>
<evidence type="ECO:0000256" key="2">
    <source>
        <dbReference type="ARBA" id="ARBA00007577"/>
    </source>
</evidence>
<dbReference type="SUPFAM" id="SSF90123">
    <property type="entry name" value="ABC transporter transmembrane region"/>
    <property type="match status" value="2"/>
</dbReference>
<dbReference type="InterPro" id="IPR036291">
    <property type="entry name" value="NAD(P)-bd_dom_sf"/>
</dbReference>
<dbReference type="Gene3D" id="3.90.180.10">
    <property type="entry name" value="Medium-chain alcohol dehydrogenases, catalytic domain"/>
    <property type="match status" value="1"/>
</dbReference>
<dbReference type="Proteomes" id="UP000231358">
    <property type="component" value="Unassembled WGS sequence"/>
</dbReference>
<keyword evidence="10" id="KW-0413">Isomerase</keyword>
<dbReference type="InterPro" id="IPR036640">
    <property type="entry name" value="ABC1_TM_sf"/>
</dbReference>
<dbReference type="InterPro" id="IPR014752">
    <property type="entry name" value="Arrestin-like_C"/>
</dbReference>
<feature type="domain" description="ABC transmembrane type-1" evidence="13">
    <location>
        <begin position="1117"/>
        <end position="1398"/>
    </location>
</feature>
<evidence type="ECO:0000256" key="1">
    <source>
        <dbReference type="ARBA" id="ARBA00004141"/>
    </source>
</evidence>
<evidence type="ECO:0000259" key="13">
    <source>
        <dbReference type="PROSITE" id="PS50929"/>
    </source>
</evidence>
<dbReference type="GO" id="GO:0016491">
    <property type="term" value="F:oxidoreductase activity"/>
    <property type="evidence" value="ECO:0007669"/>
    <property type="project" value="InterPro"/>
</dbReference>
<evidence type="ECO:0000256" key="3">
    <source>
        <dbReference type="ARBA" id="ARBA00022448"/>
    </source>
</evidence>
<dbReference type="InterPro" id="IPR020843">
    <property type="entry name" value="ER"/>
</dbReference>
<feature type="transmembrane region" description="Helical" evidence="11">
    <location>
        <begin position="1334"/>
        <end position="1355"/>
    </location>
</feature>
<dbReference type="GO" id="GO:0016104">
    <property type="term" value="P:triterpenoid biosynthetic process"/>
    <property type="evidence" value="ECO:0007669"/>
    <property type="project" value="InterPro"/>
</dbReference>
<dbReference type="SFLD" id="SFLDG01016">
    <property type="entry name" value="Prenyltransferase_Like_2"/>
    <property type="match status" value="1"/>
</dbReference>
<feature type="transmembrane region" description="Helical" evidence="11">
    <location>
        <begin position="1740"/>
        <end position="1769"/>
    </location>
</feature>